<dbReference type="SUPFAM" id="SSF74650">
    <property type="entry name" value="Galactose mutarotase-like"/>
    <property type="match status" value="1"/>
</dbReference>
<keyword evidence="3" id="KW-1185">Reference proteome</keyword>
<evidence type="ECO:0000313" key="3">
    <source>
        <dbReference type="Proteomes" id="UP000236151"/>
    </source>
</evidence>
<protein>
    <recommendedName>
        <fullName evidence="1">Glycoside hydrolase family 38 N-terminal domain-containing protein</fullName>
    </recommendedName>
</protein>
<sequence length="830" mass="94642">MEFQINAKRKEAKMMKNWTIFLIHHSHTDIGYTERQEKLMNYHKDFIVQAINILDDIHSGKLQGCQGFKWQCENQWQVENFYANATAEQIEKFEKYVKSGEIGLSGNYLNMTELVDKEVLLSRTMKAKKYGEKIGVKIKSGMSADINGYAWGYPDILSECGVENLLCALHPHHGMFPLYKKQQPFYWQGPNKNKVLVWVSEHYHLGNELFLCPHGGTSYMISDDIRKELSRGFRTSGVDETKKKELEFSQKRILRYVDNLEKEGYPYDFVPIMVSGVISDNAPPNADIAKRVHELNQIFDGKVTIKMATLDEFFDQLRSSKVSIPTYEGDFTDWWADGVGSTPNAVKLFREAQRKYDLCKKLDPENRLGNAELLENAAENIMLYAEHTWGYSSSISEPWDSLVACLEKKKDAYAINANIAISKNLDLILSKMGEVSIDAHKCQRYKIINPHPFRYKGTAKLYVEYWEYFDGIPLDTSATIEAYDEKTGERLTCQGHRISRAHEVEVVVDLAPGEEKIVKLKQSYGNAGTIRNHAHIGAEGVKDIVIEGEYLETPFLIETDYYKVEFSQEKGIASILDKKTGRCITDSEVTEGAFSGIYEFTPMKNGNPCEVRRQMGRNRSSIATQRSISKLTDVSIVESGPVYVTAKLSYELPGTKFYYVYLKIYKVAPMIEARICLHKESVWEPENLYVSLPFISDAAKETYVDKTGCIIRPGIDQLPGTCQNFYLIQNGMLRTGKDTDILVSIKDAPLICFGKREAAPVKLCDGKNTELKNSTAYSWIMNNFWETNFKADLGGFYEFTYTVVTDKFESRNQALEYAKAINEGVLGFYI</sequence>
<dbReference type="Proteomes" id="UP000236151">
    <property type="component" value="Unassembled WGS sequence"/>
</dbReference>
<dbReference type="GO" id="GO:0004559">
    <property type="term" value="F:alpha-mannosidase activity"/>
    <property type="evidence" value="ECO:0007669"/>
    <property type="project" value="InterPro"/>
</dbReference>
<dbReference type="CDD" id="cd10791">
    <property type="entry name" value="GH38N_AMII_like_1"/>
    <property type="match status" value="1"/>
</dbReference>
<dbReference type="InterPro" id="IPR000602">
    <property type="entry name" value="Glyco_hydro_38_N"/>
</dbReference>
<dbReference type="InterPro" id="IPR011013">
    <property type="entry name" value="Gal_mutarotase_sf_dom"/>
</dbReference>
<dbReference type="AlphaFoldDB" id="A0A2K2FMI4"/>
<dbReference type="GO" id="GO:0006013">
    <property type="term" value="P:mannose metabolic process"/>
    <property type="evidence" value="ECO:0007669"/>
    <property type="project" value="InterPro"/>
</dbReference>
<organism evidence="2 3">
    <name type="scientific">Clostridium thermosuccinogenes</name>
    <dbReference type="NCBI Taxonomy" id="84032"/>
    <lineage>
        <taxon>Bacteria</taxon>
        <taxon>Bacillati</taxon>
        <taxon>Bacillota</taxon>
        <taxon>Clostridia</taxon>
        <taxon>Eubacteriales</taxon>
        <taxon>Clostridiaceae</taxon>
        <taxon>Clostridium</taxon>
    </lineage>
</organism>
<dbReference type="Gene3D" id="3.20.110.10">
    <property type="entry name" value="Glycoside hydrolase 38, N terminal domain"/>
    <property type="match status" value="1"/>
</dbReference>
<dbReference type="KEGG" id="cthd:CDO33_08895"/>
<gene>
    <name evidence="2" type="ORF">CDQ84_07195</name>
</gene>
<dbReference type="InterPro" id="IPR011330">
    <property type="entry name" value="Glyco_hydro/deAcase_b/a-brl"/>
</dbReference>
<dbReference type="PANTHER" id="PTHR46017:SF2">
    <property type="entry name" value="MANNOSYLGLYCERATE HYDROLASE"/>
    <property type="match status" value="1"/>
</dbReference>
<reference evidence="2 3" key="1">
    <citation type="submission" date="2017-06" db="EMBL/GenBank/DDBJ databases">
        <title>Investigating the central metabolism of Clostridium thermosuccinogenes.</title>
        <authorList>
            <person name="Koendjbiharie J.G."/>
            <person name="van Kranenburg R."/>
        </authorList>
    </citation>
    <scope>NUCLEOTIDE SEQUENCE [LARGE SCALE GENOMIC DNA]</scope>
    <source>
        <strain evidence="2 3">DSM 5806</strain>
    </source>
</reference>
<comment type="caution">
    <text evidence="2">The sequence shown here is derived from an EMBL/GenBank/DDBJ whole genome shotgun (WGS) entry which is preliminary data.</text>
</comment>
<dbReference type="GO" id="GO:0009313">
    <property type="term" value="P:oligosaccharide catabolic process"/>
    <property type="evidence" value="ECO:0007669"/>
    <property type="project" value="TreeGrafter"/>
</dbReference>
<dbReference type="InterPro" id="IPR027291">
    <property type="entry name" value="Glyco_hydro_38_N_sf"/>
</dbReference>
<dbReference type="Pfam" id="PF01074">
    <property type="entry name" value="Glyco_hydro_38N"/>
    <property type="match status" value="1"/>
</dbReference>
<dbReference type="SUPFAM" id="SSF88713">
    <property type="entry name" value="Glycoside hydrolase/deacetylase"/>
    <property type="match status" value="1"/>
</dbReference>
<evidence type="ECO:0000259" key="1">
    <source>
        <dbReference type="Pfam" id="PF01074"/>
    </source>
</evidence>
<dbReference type="RefSeq" id="WP_103081054.1">
    <property type="nucleotide sequence ID" value="NZ_CP021850.1"/>
</dbReference>
<dbReference type="EMBL" id="NIOJ01000014">
    <property type="protein sequence ID" value="PNT99997.1"/>
    <property type="molecule type" value="Genomic_DNA"/>
</dbReference>
<dbReference type="PANTHER" id="PTHR46017">
    <property type="entry name" value="ALPHA-MANNOSIDASE 2C1"/>
    <property type="match status" value="1"/>
</dbReference>
<accession>A0A2K2FMI4</accession>
<dbReference type="GO" id="GO:0030246">
    <property type="term" value="F:carbohydrate binding"/>
    <property type="evidence" value="ECO:0007669"/>
    <property type="project" value="InterPro"/>
</dbReference>
<proteinExistence type="predicted"/>
<feature type="domain" description="Glycoside hydrolase family 38 N-terminal" evidence="1">
    <location>
        <begin position="19"/>
        <end position="328"/>
    </location>
</feature>
<name>A0A2K2FMI4_9CLOT</name>
<evidence type="ECO:0000313" key="2">
    <source>
        <dbReference type="EMBL" id="PNT99997.1"/>
    </source>
</evidence>